<feature type="domain" description="Fungal-type protein kinase" evidence="1">
    <location>
        <begin position="20"/>
        <end position="139"/>
    </location>
</feature>
<dbReference type="InterPro" id="IPR040976">
    <property type="entry name" value="Pkinase_fungal"/>
</dbReference>
<proteinExistence type="predicted"/>
<dbReference type="OrthoDB" id="3270165at2759"/>
<evidence type="ECO:0000313" key="2">
    <source>
        <dbReference type="EMBL" id="GJE94199.1"/>
    </source>
</evidence>
<dbReference type="EMBL" id="BPQB01000038">
    <property type="protein sequence ID" value="GJE94199.1"/>
    <property type="molecule type" value="Genomic_DNA"/>
</dbReference>
<organism evidence="2 3">
    <name type="scientific">Phanerochaete sordida</name>
    <dbReference type="NCBI Taxonomy" id="48140"/>
    <lineage>
        <taxon>Eukaryota</taxon>
        <taxon>Fungi</taxon>
        <taxon>Dikarya</taxon>
        <taxon>Basidiomycota</taxon>
        <taxon>Agaricomycotina</taxon>
        <taxon>Agaricomycetes</taxon>
        <taxon>Polyporales</taxon>
        <taxon>Phanerochaetaceae</taxon>
        <taxon>Phanerochaete</taxon>
    </lineage>
</organism>
<dbReference type="PANTHER" id="PTHR38248:SF2">
    <property type="entry name" value="FUNK1 11"/>
    <property type="match status" value="1"/>
</dbReference>
<evidence type="ECO:0000313" key="3">
    <source>
        <dbReference type="Proteomes" id="UP000703269"/>
    </source>
</evidence>
<accession>A0A9P3GH48</accession>
<reference evidence="2 3" key="1">
    <citation type="submission" date="2021-08" db="EMBL/GenBank/DDBJ databases">
        <title>Draft Genome Sequence of Phanerochaete sordida strain YK-624.</title>
        <authorList>
            <person name="Mori T."/>
            <person name="Dohra H."/>
            <person name="Suzuki T."/>
            <person name="Kawagishi H."/>
            <person name="Hirai H."/>
        </authorList>
    </citation>
    <scope>NUCLEOTIDE SEQUENCE [LARGE SCALE GENOMIC DNA]</scope>
    <source>
        <strain evidence="2 3">YK-624</strain>
    </source>
</reference>
<protein>
    <recommendedName>
        <fullName evidence="1">Fungal-type protein kinase domain-containing protein</fullName>
    </recommendedName>
</protein>
<dbReference type="Pfam" id="PF17667">
    <property type="entry name" value="Pkinase_fungal"/>
    <property type="match status" value="1"/>
</dbReference>
<sequence>MSEITTDDVVLQDVPSMPPRRIVSPVAYPLWGARTSKELVQALFDALTALKGIEDAGFLHRDINIGNVMITKDGRGVLTDCDHGRSITPWPSGEDQGFTGPPFRLATWQFMSTRILQDPDVQHTLQDDLESAFWVLLWIALKWFPRRGHWISFKVFNETDVIETRTKPSLPMVVGGDAKMFFLLEDRTNHLGFTSPPLNDLLKQLASVLQGPLRHDADHTSDEYRNALANCSLDSVLRMFRDALDPEDWPSTPDRLAEPVYYHPGRGEYEYWGEHRPGRRLLW</sequence>
<dbReference type="SUPFAM" id="SSF56112">
    <property type="entry name" value="Protein kinase-like (PK-like)"/>
    <property type="match status" value="1"/>
</dbReference>
<evidence type="ECO:0000259" key="1">
    <source>
        <dbReference type="Pfam" id="PF17667"/>
    </source>
</evidence>
<dbReference type="AlphaFoldDB" id="A0A9P3GH48"/>
<dbReference type="PANTHER" id="PTHR38248">
    <property type="entry name" value="FUNK1 6"/>
    <property type="match status" value="1"/>
</dbReference>
<dbReference type="Proteomes" id="UP000703269">
    <property type="component" value="Unassembled WGS sequence"/>
</dbReference>
<dbReference type="Gene3D" id="1.10.510.10">
    <property type="entry name" value="Transferase(Phosphotransferase) domain 1"/>
    <property type="match status" value="1"/>
</dbReference>
<comment type="caution">
    <text evidence="2">The sequence shown here is derived from an EMBL/GenBank/DDBJ whole genome shotgun (WGS) entry which is preliminary data.</text>
</comment>
<keyword evidence="3" id="KW-1185">Reference proteome</keyword>
<name>A0A9P3GH48_9APHY</name>
<gene>
    <name evidence="2" type="ORF">PsYK624_103670</name>
</gene>
<dbReference type="InterPro" id="IPR011009">
    <property type="entry name" value="Kinase-like_dom_sf"/>
</dbReference>